<sequence>MPEMRIGVKVADDRGTVTIEIGSTESLASSFALNLDQLTKLIRLLGQARSRMVEGKPKEPLDGKTVETVFDPPWYVQVASIDGSLLAFDHPSYGPLAYAIPRADIARIVHTLTEHLALPAEQPDKPS</sequence>
<proteinExistence type="predicted"/>
<organism evidence="1 2">
    <name type="scientific">Microvirga flocculans</name>
    <dbReference type="NCBI Taxonomy" id="217168"/>
    <lineage>
        <taxon>Bacteria</taxon>
        <taxon>Pseudomonadati</taxon>
        <taxon>Pseudomonadota</taxon>
        <taxon>Alphaproteobacteria</taxon>
        <taxon>Hyphomicrobiales</taxon>
        <taxon>Methylobacteriaceae</taxon>
        <taxon>Microvirga</taxon>
    </lineage>
</organism>
<comment type="caution">
    <text evidence="1">The sequence shown here is derived from an EMBL/GenBank/DDBJ whole genome shotgun (WGS) entry which is preliminary data.</text>
</comment>
<dbReference type="RefSeq" id="WP_051435041.1">
    <property type="nucleotide sequence ID" value="NZ_JACIDC010000002.1"/>
</dbReference>
<accession>A0A7W6IDD4</accession>
<protein>
    <submittedName>
        <fullName evidence="1">Uncharacterized protein</fullName>
    </submittedName>
</protein>
<evidence type="ECO:0000313" key="1">
    <source>
        <dbReference type="EMBL" id="MBB4039349.1"/>
    </source>
</evidence>
<gene>
    <name evidence="1" type="ORF">GGR34_000984</name>
</gene>
<dbReference type="EMBL" id="JACIDC010000002">
    <property type="protein sequence ID" value="MBB4039349.1"/>
    <property type="molecule type" value="Genomic_DNA"/>
</dbReference>
<name>A0A7W6IDD4_9HYPH</name>
<dbReference type="Proteomes" id="UP000519439">
    <property type="component" value="Unassembled WGS sequence"/>
</dbReference>
<dbReference type="AlphaFoldDB" id="A0A7W6IDD4"/>
<evidence type="ECO:0000313" key="2">
    <source>
        <dbReference type="Proteomes" id="UP000519439"/>
    </source>
</evidence>
<reference evidence="1 2" key="1">
    <citation type="submission" date="2020-08" db="EMBL/GenBank/DDBJ databases">
        <title>Genomic Encyclopedia of Type Strains, Phase IV (KMG-IV): sequencing the most valuable type-strain genomes for metagenomic binning, comparative biology and taxonomic classification.</title>
        <authorList>
            <person name="Goeker M."/>
        </authorList>
    </citation>
    <scope>NUCLEOTIDE SEQUENCE [LARGE SCALE GENOMIC DNA]</scope>
    <source>
        <strain evidence="1 2">DSM 15743</strain>
    </source>
</reference>
<keyword evidence="2" id="KW-1185">Reference proteome</keyword>